<dbReference type="Pfam" id="PF01814">
    <property type="entry name" value="Hemerythrin"/>
    <property type="match status" value="1"/>
</dbReference>
<dbReference type="InterPro" id="IPR012312">
    <property type="entry name" value="Hemerythrin-like"/>
</dbReference>
<dbReference type="NCBIfam" id="NF008221">
    <property type="entry name" value="PRK10992.1"/>
    <property type="match status" value="1"/>
</dbReference>
<keyword evidence="2" id="KW-0963">Cytoplasm</keyword>
<evidence type="ECO:0000256" key="1">
    <source>
        <dbReference type="ARBA" id="ARBA00004496"/>
    </source>
</evidence>
<comment type="caution">
    <text evidence="6">The sequence shown here is derived from an EMBL/GenBank/DDBJ whole genome shotgun (WGS) entry which is preliminary data.</text>
</comment>
<evidence type="ECO:0000259" key="5">
    <source>
        <dbReference type="Pfam" id="PF01814"/>
    </source>
</evidence>
<proteinExistence type="predicted"/>
<dbReference type="Proteomes" id="UP000672097">
    <property type="component" value="Unassembled WGS sequence"/>
</dbReference>
<comment type="subcellular location">
    <subcellularLocation>
        <location evidence="1">Cytoplasm</location>
    </subcellularLocation>
</comment>
<dbReference type="NCBIfam" id="TIGR03652">
    <property type="entry name" value="FeS_repair_RIC"/>
    <property type="match status" value="1"/>
</dbReference>
<dbReference type="Pfam" id="PF04405">
    <property type="entry name" value="ScdA_N"/>
    <property type="match status" value="1"/>
</dbReference>
<gene>
    <name evidence="6" type="primary">ytfE</name>
    <name evidence="6" type="ORF">KAK11_13205</name>
</gene>
<dbReference type="InterPro" id="IPR019903">
    <property type="entry name" value="RIC_family"/>
</dbReference>
<feature type="domain" description="Hemerythrin-like" evidence="5">
    <location>
        <begin position="81"/>
        <end position="219"/>
    </location>
</feature>
<name>A0ABS5DZP3_9BURK</name>
<protein>
    <submittedName>
        <fullName evidence="6">Iron-sulfur cluster repair protein YtfE</fullName>
    </submittedName>
</protein>
<evidence type="ECO:0000313" key="6">
    <source>
        <dbReference type="EMBL" id="MBQ0936291.1"/>
    </source>
</evidence>
<dbReference type="CDD" id="cd12108">
    <property type="entry name" value="Hr-like"/>
    <property type="match status" value="1"/>
</dbReference>
<reference evidence="6 7" key="1">
    <citation type="submission" date="2021-04" db="EMBL/GenBank/DDBJ databases">
        <title>The genome sequence of type strain Ideonella paludis KCTC 32238.</title>
        <authorList>
            <person name="Liu Y."/>
        </authorList>
    </citation>
    <scope>NUCLEOTIDE SEQUENCE [LARGE SCALE GENOMIC DNA]</scope>
    <source>
        <strain evidence="6 7">KCTC 32238</strain>
    </source>
</reference>
<dbReference type="Gene3D" id="1.20.120.520">
    <property type="entry name" value="nmb1532 protein domain like"/>
    <property type="match status" value="1"/>
</dbReference>
<organism evidence="6 7">
    <name type="scientific">Ideonella paludis</name>
    <dbReference type="NCBI Taxonomy" id="1233411"/>
    <lineage>
        <taxon>Bacteria</taxon>
        <taxon>Pseudomonadati</taxon>
        <taxon>Pseudomonadota</taxon>
        <taxon>Betaproteobacteria</taxon>
        <taxon>Burkholderiales</taxon>
        <taxon>Sphaerotilaceae</taxon>
        <taxon>Ideonella</taxon>
    </lineage>
</organism>
<evidence type="ECO:0000256" key="3">
    <source>
        <dbReference type="ARBA" id="ARBA00022723"/>
    </source>
</evidence>
<evidence type="ECO:0000256" key="4">
    <source>
        <dbReference type="ARBA" id="ARBA00023004"/>
    </source>
</evidence>
<accession>A0ABS5DZP3</accession>
<evidence type="ECO:0000256" key="2">
    <source>
        <dbReference type="ARBA" id="ARBA00022490"/>
    </source>
</evidence>
<evidence type="ECO:0000313" key="7">
    <source>
        <dbReference type="Proteomes" id="UP000672097"/>
    </source>
</evidence>
<dbReference type="PANTHER" id="PTHR36438">
    <property type="entry name" value="IRON-SULFUR CLUSTER REPAIR PROTEIN YTFE"/>
    <property type="match status" value="1"/>
</dbReference>
<keyword evidence="7" id="KW-1185">Reference proteome</keyword>
<keyword evidence="3" id="KW-0479">Metal-binding</keyword>
<keyword evidence="4" id="KW-0408">Iron</keyword>
<dbReference type="RefSeq" id="WP_210809595.1">
    <property type="nucleotide sequence ID" value="NZ_JAGQDG010000004.1"/>
</dbReference>
<dbReference type="PANTHER" id="PTHR36438:SF1">
    <property type="entry name" value="IRON-SULFUR CLUSTER REPAIR PROTEIN YTFE"/>
    <property type="match status" value="1"/>
</dbReference>
<dbReference type="EMBL" id="JAGQDG010000004">
    <property type="protein sequence ID" value="MBQ0936291.1"/>
    <property type="molecule type" value="Genomic_DNA"/>
</dbReference>
<sequence>MTTPQFLDRSLGDLARSIPGATAVFHQHDLDFCCGGKKTLRDALAPLALDPEIVTLALTQLLDQPGAIERDWRDATAPELIAHLLERYHERHRQQLPELIRLSRRVETVHGDRPECPHGLASHLETMLQELESHMQKEEQILFPLLQKGVPPQGLPPVAMMRFEHDQHGEALARMVALAHGLVQPRGACNTWRALLTGLVTLKQDLMQHIHLENNVLFEGLNQTAEAPASACACTAHAQAA</sequence>